<sequence>MVYMKQSSIVVIDLGGTKINVGLYRSGKIAYQCIKPFDAQLSVSESIQFILQEINDVKAQDTVAIAIGVPSIVDVEHGIVYNAINIKAWQKVALKKELEQLTQLPVYVNNDVNCFTKGEHSAHSEQGFQNVVGLCLGTGLGAGFVIKDQLYTGTNCCAGELGGVQYLNATFDSYCSGQFFIENFGECGAELAKKANEGDNKAKVAFELFGQHLASAISHLLLIIDPQIIILGGSVAKSYDLFIDSLWLHLQSFPYPNVIKNLIIEQSQQHHSALLGAAQLYLDSQEQQACFAS</sequence>
<reference evidence="2 3" key="1">
    <citation type="submission" date="2019-01" db="EMBL/GenBank/DDBJ databases">
        <title>Litorilituus lipolytica sp. nov., isolated from intertidal sand of the Yellow Sea in China.</title>
        <authorList>
            <person name="Liu A."/>
        </authorList>
    </citation>
    <scope>NUCLEOTIDE SEQUENCE [LARGE SCALE GENOMIC DNA]</scope>
    <source>
        <strain evidence="2 3">RZ04</strain>
    </source>
</reference>
<comment type="caution">
    <text evidence="2">The sequence shown here is derived from an EMBL/GenBank/DDBJ whole genome shotgun (WGS) entry which is preliminary data.</text>
</comment>
<dbReference type="SUPFAM" id="SSF53067">
    <property type="entry name" value="Actin-like ATPase domain"/>
    <property type="match status" value="1"/>
</dbReference>
<accession>A0A502KVW4</accession>
<comment type="similarity">
    <text evidence="1">Belongs to the ROK (NagC/XylR) family.</text>
</comment>
<gene>
    <name evidence="2" type="ORF">EPA86_10660</name>
</gene>
<protein>
    <submittedName>
        <fullName evidence="2">ROK family protein</fullName>
    </submittedName>
</protein>
<evidence type="ECO:0000256" key="1">
    <source>
        <dbReference type="ARBA" id="ARBA00006479"/>
    </source>
</evidence>
<dbReference type="PANTHER" id="PTHR18964">
    <property type="entry name" value="ROK (REPRESSOR, ORF, KINASE) FAMILY"/>
    <property type="match status" value="1"/>
</dbReference>
<dbReference type="Gene3D" id="3.30.420.40">
    <property type="match status" value="2"/>
</dbReference>
<organism evidence="2 3">
    <name type="scientific">Litorilituus lipolyticus</name>
    <dbReference type="NCBI Taxonomy" id="2491017"/>
    <lineage>
        <taxon>Bacteria</taxon>
        <taxon>Pseudomonadati</taxon>
        <taxon>Pseudomonadota</taxon>
        <taxon>Gammaproteobacteria</taxon>
        <taxon>Alteromonadales</taxon>
        <taxon>Colwelliaceae</taxon>
        <taxon>Litorilituus</taxon>
    </lineage>
</organism>
<dbReference type="OrthoDB" id="9810372at2"/>
<dbReference type="Proteomes" id="UP000315303">
    <property type="component" value="Unassembled WGS sequence"/>
</dbReference>
<dbReference type="PANTHER" id="PTHR18964:SF149">
    <property type="entry name" value="BIFUNCTIONAL UDP-N-ACETYLGLUCOSAMINE 2-EPIMERASE_N-ACETYLMANNOSAMINE KINASE"/>
    <property type="match status" value="1"/>
</dbReference>
<keyword evidence="3" id="KW-1185">Reference proteome</keyword>
<name>A0A502KVW4_9GAMM</name>
<dbReference type="Pfam" id="PF00480">
    <property type="entry name" value="ROK"/>
    <property type="match status" value="1"/>
</dbReference>
<evidence type="ECO:0000313" key="2">
    <source>
        <dbReference type="EMBL" id="TPH15264.1"/>
    </source>
</evidence>
<dbReference type="AlphaFoldDB" id="A0A502KVW4"/>
<dbReference type="InterPro" id="IPR043129">
    <property type="entry name" value="ATPase_NBD"/>
</dbReference>
<dbReference type="EMBL" id="SAWY01000020">
    <property type="protein sequence ID" value="TPH15264.1"/>
    <property type="molecule type" value="Genomic_DNA"/>
</dbReference>
<dbReference type="InterPro" id="IPR000600">
    <property type="entry name" value="ROK"/>
</dbReference>
<proteinExistence type="inferred from homology"/>
<evidence type="ECO:0000313" key="3">
    <source>
        <dbReference type="Proteomes" id="UP000315303"/>
    </source>
</evidence>